<protein>
    <submittedName>
        <fullName evidence="4">GNAT family N-acetyltransferase</fullName>
    </submittedName>
</protein>
<evidence type="ECO:0000259" key="3">
    <source>
        <dbReference type="PROSITE" id="PS51186"/>
    </source>
</evidence>
<dbReference type="EMBL" id="JAHRID010000005">
    <property type="protein sequence ID" value="MBV2129678.1"/>
    <property type="molecule type" value="Genomic_DNA"/>
</dbReference>
<dbReference type="CDD" id="cd04301">
    <property type="entry name" value="NAT_SF"/>
    <property type="match status" value="1"/>
</dbReference>
<dbReference type="InterPro" id="IPR050832">
    <property type="entry name" value="Bact_Acetyltransf"/>
</dbReference>
<evidence type="ECO:0000256" key="1">
    <source>
        <dbReference type="ARBA" id="ARBA00022679"/>
    </source>
</evidence>
<gene>
    <name evidence="4" type="ORF">KQY15_11295</name>
</gene>
<reference evidence="4 5" key="1">
    <citation type="submission" date="2021-06" db="EMBL/GenBank/DDBJ databases">
        <title>Rheinheimera indica sp. nov., isolated from deep-sea sediment.</title>
        <authorList>
            <person name="Wang Z."/>
            <person name="Zhang X.-Y."/>
        </authorList>
    </citation>
    <scope>NUCLEOTIDE SEQUENCE [LARGE SCALE GENOMIC DNA]</scope>
    <source>
        <strain evidence="4 5">SM2107</strain>
    </source>
</reference>
<dbReference type="PANTHER" id="PTHR43877:SF2">
    <property type="entry name" value="AMINOALKYLPHOSPHONATE N-ACETYLTRANSFERASE-RELATED"/>
    <property type="match status" value="1"/>
</dbReference>
<evidence type="ECO:0000313" key="4">
    <source>
        <dbReference type="EMBL" id="MBV2129678.1"/>
    </source>
</evidence>
<dbReference type="InterPro" id="IPR000182">
    <property type="entry name" value="GNAT_dom"/>
</dbReference>
<comment type="caution">
    <text evidence="4">The sequence shown here is derived from an EMBL/GenBank/DDBJ whole genome shotgun (WGS) entry which is preliminary data.</text>
</comment>
<sequence>MNIEQATIVDLAEVITWLSNADESRTWAGPRVTYPLQPAQLAAEIMFCQDNSYCLKHDNGLAGFGQLIKINEDCYHLARIITNPQCRGQGVARQLCSQLINLAWQRGADILSLNVYRHNQAAIAIYQSLGFKEQIEKSDETLVYMLLGNDNTLTADN</sequence>
<dbReference type="Proteomes" id="UP000704611">
    <property type="component" value="Unassembled WGS sequence"/>
</dbReference>
<dbReference type="RefSeq" id="WP_217669313.1">
    <property type="nucleotide sequence ID" value="NZ_JAHRID010000005.1"/>
</dbReference>
<keyword evidence="5" id="KW-1185">Reference proteome</keyword>
<organism evidence="4 5">
    <name type="scientific">Arsukibacterium indicum</name>
    <dbReference type="NCBI Taxonomy" id="2848612"/>
    <lineage>
        <taxon>Bacteria</taxon>
        <taxon>Pseudomonadati</taxon>
        <taxon>Pseudomonadota</taxon>
        <taxon>Gammaproteobacteria</taxon>
        <taxon>Chromatiales</taxon>
        <taxon>Chromatiaceae</taxon>
        <taxon>Arsukibacterium</taxon>
    </lineage>
</organism>
<keyword evidence="2" id="KW-0012">Acyltransferase</keyword>
<dbReference type="PANTHER" id="PTHR43877">
    <property type="entry name" value="AMINOALKYLPHOSPHONATE N-ACETYLTRANSFERASE-RELATED-RELATED"/>
    <property type="match status" value="1"/>
</dbReference>
<evidence type="ECO:0000256" key="2">
    <source>
        <dbReference type="ARBA" id="ARBA00023315"/>
    </source>
</evidence>
<dbReference type="Pfam" id="PF00583">
    <property type="entry name" value="Acetyltransf_1"/>
    <property type="match status" value="1"/>
</dbReference>
<keyword evidence="1" id="KW-0808">Transferase</keyword>
<accession>A0ABS6MLI2</accession>
<name>A0ABS6MLI2_9GAMM</name>
<feature type="domain" description="N-acetyltransferase" evidence="3">
    <location>
        <begin position="1"/>
        <end position="150"/>
    </location>
</feature>
<evidence type="ECO:0000313" key="5">
    <source>
        <dbReference type="Proteomes" id="UP000704611"/>
    </source>
</evidence>
<proteinExistence type="predicted"/>
<dbReference type="PROSITE" id="PS51186">
    <property type="entry name" value="GNAT"/>
    <property type="match status" value="1"/>
</dbReference>